<evidence type="ECO:0000313" key="1">
    <source>
        <dbReference type="EMBL" id="KAK3940020.1"/>
    </source>
</evidence>
<protein>
    <submittedName>
        <fullName evidence="1">Uncharacterized protein</fullName>
    </submittedName>
</protein>
<evidence type="ECO:0000313" key="2">
    <source>
        <dbReference type="Proteomes" id="UP001303473"/>
    </source>
</evidence>
<reference evidence="2" key="1">
    <citation type="journal article" date="2023" name="Mol. Phylogenet. Evol.">
        <title>Genome-scale phylogeny and comparative genomics of the fungal order Sordariales.</title>
        <authorList>
            <person name="Hensen N."/>
            <person name="Bonometti L."/>
            <person name="Westerberg I."/>
            <person name="Brannstrom I.O."/>
            <person name="Guillou S."/>
            <person name="Cros-Aarteil S."/>
            <person name="Calhoun S."/>
            <person name="Haridas S."/>
            <person name="Kuo A."/>
            <person name="Mondo S."/>
            <person name="Pangilinan J."/>
            <person name="Riley R."/>
            <person name="LaButti K."/>
            <person name="Andreopoulos B."/>
            <person name="Lipzen A."/>
            <person name="Chen C."/>
            <person name="Yan M."/>
            <person name="Daum C."/>
            <person name="Ng V."/>
            <person name="Clum A."/>
            <person name="Steindorff A."/>
            <person name="Ohm R.A."/>
            <person name="Martin F."/>
            <person name="Silar P."/>
            <person name="Natvig D.O."/>
            <person name="Lalanne C."/>
            <person name="Gautier V."/>
            <person name="Ament-Velasquez S.L."/>
            <person name="Kruys A."/>
            <person name="Hutchinson M.I."/>
            <person name="Powell A.J."/>
            <person name="Barry K."/>
            <person name="Miller A.N."/>
            <person name="Grigoriev I.V."/>
            <person name="Debuchy R."/>
            <person name="Gladieux P."/>
            <person name="Hiltunen Thoren M."/>
            <person name="Johannesson H."/>
        </authorList>
    </citation>
    <scope>NUCLEOTIDE SEQUENCE [LARGE SCALE GENOMIC DNA]</scope>
    <source>
        <strain evidence="2">CBS 340.73</strain>
    </source>
</reference>
<accession>A0AAN6N712</accession>
<keyword evidence="2" id="KW-1185">Reference proteome</keyword>
<comment type="caution">
    <text evidence="1">The sequence shown here is derived from an EMBL/GenBank/DDBJ whole genome shotgun (WGS) entry which is preliminary data.</text>
</comment>
<dbReference type="Proteomes" id="UP001303473">
    <property type="component" value="Unassembled WGS sequence"/>
</dbReference>
<name>A0AAN6N712_9PEZI</name>
<organism evidence="1 2">
    <name type="scientific">Diplogelasinospora grovesii</name>
    <dbReference type="NCBI Taxonomy" id="303347"/>
    <lineage>
        <taxon>Eukaryota</taxon>
        <taxon>Fungi</taxon>
        <taxon>Dikarya</taxon>
        <taxon>Ascomycota</taxon>
        <taxon>Pezizomycotina</taxon>
        <taxon>Sordariomycetes</taxon>
        <taxon>Sordariomycetidae</taxon>
        <taxon>Sordariales</taxon>
        <taxon>Diplogelasinosporaceae</taxon>
        <taxon>Diplogelasinospora</taxon>
    </lineage>
</organism>
<dbReference type="EMBL" id="MU853802">
    <property type="protein sequence ID" value="KAK3940020.1"/>
    <property type="molecule type" value="Genomic_DNA"/>
</dbReference>
<gene>
    <name evidence="1" type="ORF">QBC46DRAFT_137442</name>
</gene>
<dbReference type="AlphaFoldDB" id="A0AAN6N712"/>
<sequence>MGKVLRIRHVCLVVSDEHTPCLFIMYVRRRRKKQHDARQTQPQPTDRDKQTEAYVYTVICNKKTRSHRPKIVSCQVNNCKRVKHEMSAVHHQQAPAFKEPGAQSTACPDTRLPAPWVQFQHIFGTTTVIEPQKGRLDCNLTSVLFCCMTTAMGWSLSECICHRSAAQASHSGKQGDAENRSRFEVYTVMISNLTLCRVVNIYI</sequence>
<proteinExistence type="predicted"/>